<dbReference type="PANTHER" id="PTHR40457:SF1">
    <property type="entry name" value="PHOSPHOLIPASE A1"/>
    <property type="match status" value="1"/>
</dbReference>
<evidence type="ECO:0000256" key="15">
    <source>
        <dbReference type="ARBA" id="ARBA00023098"/>
    </source>
</evidence>
<keyword evidence="8" id="KW-1134">Transmembrane beta strand</keyword>
<comment type="caution">
    <text evidence="21">The sequence shown here is derived from an EMBL/GenBank/DDBJ whole genome shotgun (WGS) entry which is preliminary data.</text>
</comment>
<dbReference type="AlphaFoldDB" id="A0A553C839"/>
<keyword evidence="11" id="KW-0732">Signal</keyword>
<evidence type="ECO:0000256" key="13">
    <source>
        <dbReference type="ARBA" id="ARBA00022837"/>
    </source>
</evidence>
<evidence type="ECO:0000256" key="10">
    <source>
        <dbReference type="ARBA" id="ARBA00022723"/>
    </source>
</evidence>
<keyword evidence="17" id="KW-0998">Cell outer membrane</keyword>
<dbReference type="GO" id="GO:0008970">
    <property type="term" value="F:phospholipase A1 activity"/>
    <property type="evidence" value="ECO:0007669"/>
    <property type="project" value="UniProtKB-EC"/>
</dbReference>
<evidence type="ECO:0000256" key="8">
    <source>
        <dbReference type="ARBA" id="ARBA00022452"/>
    </source>
</evidence>
<organism evidence="21 22">
    <name type="scientific">Flavobacterium franklandianum</name>
    <dbReference type="NCBI Taxonomy" id="2594430"/>
    <lineage>
        <taxon>Bacteria</taxon>
        <taxon>Pseudomonadati</taxon>
        <taxon>Bacteroidota</taxon>
        <taxon>Flavobacteriia</taxon>
        <taxon>Flavobacteriales</taxon>
        <taxon>Flavobacteriaceae</taxon>
        <taxon>Flavobacterium</taxon>
    </lineage>
</organism>
<dbReference type="GO" id="GO:0005509">
    <property type="term" value="F:calcium ion binding"/>
    <property type="evidence" value="ECO:0007669"/>
    <property type="project" value="TreeGrafter"/>
</dbReference>
<evidence type="ECO:0000256" key="18">
    <source>
        <dbReference type="ARBA" id="ARBA00032375"/>
    </source>
</evidence>
<accession>A0A553C839</accession>
<keyword evidence="9" id="KW-0812">Transmembrane</keyword>
<keyword evidence="22" id="KW-1185">Reference proteome</keyword>
<evidence type="ECO:0000256" key="2">
    <source>
        <dbReference type="ARBA" id="ARBA00001604"/>
    </source>
</evidence>
<keyword evidence="13 20" id="KW-0106">Calcium</keyword>
<reference evidence="21 22" key="1">
    <citation type="submission" date="2019-07" db="EMBL/GenBank/DDBJ databases">
        <title>Novel species of Flavobacterium.</title>
        <authorList>
            <person name="Liu Q."/>
            <person name="Xin Y.-H."/>
        </authorList>
    </citation>
    <scope>NUCLEOTIDE SEQUENCE [LARGE SCALE GENOMIC DNA]</scope>
    <source>
        <strain evidence="21 22">LB3P56</strain>
    </source>
</reference>
<dbReference type="CDD" id="cd00541">
    <property type="entry name" value="OMPLA"/>
    <property type="match status" value="1"/>
</dbReference>
<evidence type="ECO:0000256" key="7">
    <source>
        <dbReference type="ARBA" id="ARBA00013278"/>
    </source>
</evidence>
<evidence type="ECO:0000256" key="14">
    <source>
        <dbReference type="ARBA" id="ARBA00022963"/>
    </source>
</evidence>
<comment type="subcellular location">
    <subcellularLocation>
        <location evidence="3">Cell outer membrane</location>
        <topology evidence="3">Multi-pass membrane protein</topology>
    </subcellularLocation>
</comment>
<comment type="catalytic activity">
    <reaction evidence="1">
        <text>a 1,2-diacyl-sn-glycero-3-phosphocholine + H2O = a 2-acyl-sn-glycero-3-phosphocholine + a fatty acid + H(+)</text>
        <dbReference type="Rhea" id="RHEA:18689"/>
        <dbReference type="ChEBI" id="CHEBI:15377"/>
        <dbReference type="ChEBI" id="CHEBI:15378"/>
        <dbReference type="ChEBI" id="CHEBI:28868"/>
        <dbReference type="ChEBI" id="CHEBI:57643"/>
        <dbReference type="ChEBI" id="CHEBI:57875"/>
        <dbReference type="EC" id="3.1.1.32"/>
    </reaction>
</comment>
<dbReference type="PANTHER" id="PTHR40457">
    <property type="entry name" value="PHOSPHOLIPASE A1"/>
    <property type="match status" value="1"/>
</dbReference>
<evidence type="ECO:0000256" key="3">
    <source>
        <dbReference type="ARBA" id="ARBA00004571"/>
    </source>
</evidence>
<evidence type="ECO:0000313" key="21">
    <source>
        <dbReference type="EMBL" id="TRX16653.1"/>
    </source>
</evidence>
<dbReference type="EC" id="3.1.1.32" evidence="6"/>
<comment type="similarity">
    <text evidence="4">Belongs to the phospholipase A1 family.</text>
</comment>
<dbReference type="PRINTS" id="PR01486">
    <property type="entry name" value="PHPHLIPASEA1"/>
</dbReference>
<evidence type="ECO:0000256" key="1">
    <source>
        <dbReference type="ARBA" id="ARBA00000111"/>
    </source>
</evidence>
<keyword evidence="10 20" id="KW-0479">Metal-binding</keyword>
<evidence type="ECO:0000256" key="9">
    <source>
        <dbReference type="ARBA" id="ARBA00022692"/>
    </source>
</evidence>
<dbReference type="InterPro" id="IPR003187">
    <property type="entry name" value="PLipase_A1"/>
</dbReference>
<dbReference type="SUPFAM" id="SSF56931">
    <property type="entry name" value="Outer membrane phospholipase A (OMPLA)"/>
    <property type="match status" value="1"/>
</dbReference>
<protein>
    <recommendedName>
        <fullName evidence="18">Phosphatidylcholine 1-acylhydrolase</fullName>
        <ecNumber evidence="6">3.1.1.32</ecNumber>
        <ecNumber evidence="7">3.1.1.4</ecNumber>
    </recommendedName>
</protein>
<keyword evidence="15" id="KW-0443">Lipid metabolism</keyword>
<evidence type="ECO:0000256" key="16">
    <source>
        <dbReference type="ARBA" id="ARBA00023136"/>
    </source>
</evidence>
<dbReference type="GO" id="GO:0016042">
    <property type="term" value="P:lipid catabolic process"/>
    <property type="evidence" value="ECO:0007669"/>
    <property type="project" value="UniProtKB-KW"/>
</dbReference>
<evidence type="ECO:0000313" key="22">
    <source>
        <dbReference type="Proteomes" id="UP000318585"/>
    </source>
</evidence>
<keyword evidence="16" id="KW-0472">Membrane</keyword>
<dbReference type="Proteomes" id="UP000318585">
    <property type="component" value="Unassembled WGS sequence"/>
</dbReference>
<comment type="subunit">
    <text evidence="5">Homodimer; dimerization is reversible, and the dimeric form is the active one.</text>
</comment>
<evidence type="ECO:0000256" key="6">
    <source>
        <dbReference type="ARBA" id="ARBA00013179"/>
    </source>
</evidence>
<evidence type="ECO:0000256" key="17">
    <source>
        <dbReference type="ARBA" id="ARBA00023237"/>
    </source>
</evidence>
<feature type="active site" description="Nucleophile" evidence="19">
    <location>
        <position position="137"/>
    </location>
</feature>
<sequence>MVARWELDATSARGTFLVTPYKSIYILPFVWSNRINELPNSGNESPDYIAPNVDFDVVELKFQLSFKTKILQSFLWGKADLWVAYTQVSHWQIYNSDLSRPFREINYEPEIILNFPLKFNFLGFKTRMIGTSFNHESNGKSFPNTRSWNRIILFAGFERENWNIYIRPWYVIPESKGDNPDISDFVGNGDLTLIYSKNRSVYSFEGSHNFNFKGEMRGSAAFSWSYPIKGNLKGYIQVTHGYGNSLIDYNHNQTTVGVGVSLIEWQ</sequence>
<comment type="cofactor">
    <cofactor evidence="20">
        <name>Ca(2+)</name>
        <dbReference type="ChEBI" id="CHEBI:29108"/>
    </cofactor>
    <text evidence="20">Binds 1 Ca(2+) ion per monomer.</text>
</comment>
<gene>
    <name evidence="21" type="ORF">FNW17_12895</name>
</gene>
<proteinExistence type="inferred from homology"/>
<evidence type="ECO:0000256" key="4">
    <source>
        <dbReference type="ARBA" id="ARBA00010525"/>
    </source>
</evidence>
<feature type="binding site" description="in dimeric form" evidence="20">
    <location>
        <position position="99"/>
    </location>
    <ligand>
        <name>Ca(2+)</name>
        <dbReference type="ChEBI" id="CHEBI:29108"/>
        <label>1</label>
    </ligand>
</feature>
<dbReference type="InterPro" id="IPR036541">
    <property type="entry name" value="PLipase_A1_sf"/>
</dbReference>
<dbReference type="Gene3D" id="2.40.230.10">
    <property type="entry name" value="Phospholipase A1"/>
    <property type="match status" value="1"/>
</dbReference>
<dbReference type="EMBL" id="VJZR01000012">
    <property type="protein sequence ID" value="TRX16653.1"/>
    <property type="molecule type" value="Genomic_DNA"/>
</dbReference>
<feature type="binding site" description="in dimeric form" evidence="20">
    <location>
        <position position="178"/>
    </location>
    <ligand>
        <name>Ca(2+)</name>
        <dbReference type="ChEBI" id="CHEBI:29108"/>
        <label>1</label>
    </ligand>
</feature>
<evidence type="ECO:0000256" key="11">
    <source>
        <dbReference type="ARBA" id="ARBA00022729"/>
    </source>
</evidence>
<dbReference type="GO" id="GO:0009279">
    <property type="term" value="C:cell outer membrane"/>
    <property type="evidence" value="ECO:0007669"/>
    <property type="project" value="UniProtKB-SubCell"/>
</dbReference>
<evidence type="ECO:0000256" key="5">
    <source>
        <dbReference type="ARBA" id="ARBA00011702"/>
    </source>
</evidence>
<dbReference type="GO" id="GO:0004623">
    <property type="term" value="F:phospholipase A2 activity"/>
    <property type="evidence" value="ECO:0007669"/>
    <property type="project" value="UniProtKB-EC"/>
</dbReference>
<name>A0A553C839_9FLAO</name>
<evidence type="ECO:0000256" key="20">
    <source>
        <dbReference type="PIRSR" id="PIRSR603187-2"/>
    </source>
</evidence>
<comment type="catalytic activity">
    <reaction evidence="2">
        <text>a 1,2-diacyl-sn-glycero-3-phosphocholine + H2O = a 1-acyl-sn-glycero-3-phosphocholine + a fatty acid + H(+)</text>
        <dbReference type="Rhea" id="RHEA:15801"/>
        <dbReference type="ChEBI" id="CHEBI:15377"/>
        <dbReference type="ChEBI" id="CHEBI:15378"/>
        <dbReference type="ChEBI" id="CHEBI:28868"/>
        <dbReference type="ChEBI" id="CHEBI:57643"/>
        <dbReference type="ChEBI" id="CHEBI:58168"/>
        <dbReference type="EC" id="3.1.1.4"/>
    </reaction>
</comment>
<feature type="active site" description="Proton acceptor" evidence="19">
    <location>
        <position position="135"/>
    </location>
</feature>
<keyword evidence="12" id="KW-0378">Hydrolase</keyword>
<dbReference type="EC" id="3.1.1.4" evidence="7"/>
<evidence type="ECO:0000256" key="19">
    <source>
        <dbReference type="PIRSR" id="PIRSR603187-1"/>
    </source>
</evidence>
<evidence type="ECO:0000256" key="12">
    <source>
        <dbReference type="ARBA" id="ARBA00022801"/>
    </source>
</evidence>
<keyword evidence="14" id="KW-0442">Lipid degradation</keyword>
<dbReference type="Pfam" id="PF02253">
    <property type="entry name" value="PLA1"/>
    <property type="match status" value="1"/>
</dbReference>
<dbReference type="OrthoDB" id="188433at2"/>